<evidence type="ECO:0000256" key="2">
    <source>
        <dbReference type="ARBA" id="ARBA00023125"/>
    </source>
</evidence>
<keyword evidence="1" id="KW-0805">Transcription regulation</keyword>
<keyword evidence="3" id="KW-0804">Transcription</keyword>
<evidence type="ECO:0000256" key="1">
    <source>
        <dbReference type="ARBA" id="ARBA00023015"/>
    </source>
</evidence>
<dbReference type="Pfam" id="PF02909">
    <property type="entry name" value="TetR_C_1"/>
    <property type="match status" value="1"/>
</dbReference>
<comment type="caution">
    <text evidence="7">The sequence shown here is derived from an EMBL/GenBank/DDBJ whole genome shotgun (WGS) entry which is preliminary data.</text>
</comment>
<dbReference type="SUPFAM" id="SSF48498">
    <property type="entry name" value="Tetracyclin repressor-like, C-terminal domain"/>
    <property type="match status" value="1"/>
</dbReference>
<reference evidence="7 8" key="1">
    <citation type="submission" date="2020-02" db="EMBL/GenBank/DDBJ databases">
        <title>Whole-genome analyses of novel actinobacteria.</title>
        <authorList>
            <person name="Sahin N."/>
            <person name="Tokatli A."/>
        </authorList>
    </citation>
    <scope>NUCLEOTIDE SEQUENCE [LARGE SCALE GENOMIC DNA]</scope>
    <source>
        <strain evidence="7 8">YC504</strain>
    </source>
</reference>
<sequence>MVRAAERAKHPATSSIWLDSEKAGRRRKPDQPDGLDRDKIVETSIRMLDAEGLAKFSMRKLAAELNVTAMSVYWYVDTKDDILELALDAAFREVELPDPDRAVSWRDDLRALAESYRSMLVRHTWAAAILNTYLNIGPNALQVARAIQDIAIATGLPPAGQAGAITAVFQFVYGFSTTMGNFQRRCDESGVTQDEYYAQAMAAFQKDPELMDTMERSKPIIEARGGSTVAEMWTRDFAFGLDVLITGIEAMVARAEESSA</sequence>
<feature type="region of interest" description="Disordered" evidence="5">
    <location>
        <begin position="1"/>
        <end position="36"/>
    </location>
</feature>
<dbReference type="InterPro" id="IPR036271">
    <property type="entry name" value="Tet_transcr_reg_TetR-rel_C_sf"/>
</dbReference>
<organism evidence="7 8">
    <name type="scientific">Streptomyces mesophilus</name>
    <dbReference type="NCBI Taxonomy" id="1775132"/>
    <lineage>
        <taxon>Bacteria</taxon>
        <taxon>Bacillati</taxon>
        <taxon>Actinomycetota</taxon>
        <taxon>Actinomycetes</taxon>
        <taxon>Kitasatosporales</taxon>
        <taxon>Streptomycetaceae</taxon>
        <taxon>Streptomyces</taxon>
    </lineage>
</organism>
<evidence type="ECO:0000259" key="6">
    <source>
        <dbReference type="PROSITE" id="PS50977"/>
    </source>
</evidence>
<dbReference type="Proteomes" id="UP000481109">
    <property type="component" value="Unassembled WGS sequence"/>
</dbReference>
<dbReference type="PANTHER" id="PTHR30055">
    <property type="entry name" value="HTH-TYPE TRANSCRIPTIONAL REGULATOR RUTR"/>
    <property type="match status" value="1"/>
</dbReference>
<evidence type="ECO:0000313" key="8">
    <source>
        <dbReference type="Proteomes" id="UP000481109"/>
    </source>
</evidence>
<feature type="domain" description="HTH tetR-type" evidence="6">
    <location>
        <begin position="34"/>
        <end position="94"/>
    </location>
</feature>
<dbReference type="GO" id="GO:0045892">
    <property type="term" value="P:negative regulation of DNA-templated transcription"/>
    <property type="evidence" value="ECO:0007669"/>
    <property type="project" value="InterPro"/>
</dbReference>
<dbReference type="EMBL" id="JAAKZW010000185">
    <property type="protein sequence ID" value="NGO79990.1"/>
    <property type="molecule type" value="Genomic_DNA"/>
</dbReference>
<keyword evidence="8" id="KW-1185">Reference proteome</keyword>
<gene>
    <name evidence="7" type="ORF">G6045_30670</name>
</gene>
<dbReference type="PANTHER" id="PTHR30055:SF151">
    <property type="entry name" value="TRANSCRIPTIONAL REGULATORY PROTEIN"/>
    <property type="match status" value="1"/>
</dbReference>
<evidence type="ECO:0000256" key="4">
    <source>
        <dbReference type="PROSITE-ProRule" id="PRU00335"/>
    </source>
</evidence>
<evidence type="ECO:0000256" key="3">
    <source>
        <dbReference type="ARBA" id="ARBA00023163"/>
    </source>
</evidence>
<dbReference type="PROSITE" id="PS50977">
    <property type="entry name" value="HTH_TETR_2"/>
    <property type="match status" value="1"/>
</dbReference>
<evidence type="ECO:0000313" key="7">
    <source>
        <dbReference type="EMBL" id="NGO79990.1"/>
    </source>
</evidence>
<dbReference type="Gene3D" id="1.10.357.10">
    <property type="entry name" value="Tetracycline Repressor, domain 2"/>
    <property type="match status" value="1"/>
</dbReference>
<dbReference type="Gene3D" id="1.10.10.60">
    <property type="entry name" value="Homeodomain-like"/>
    <property type="match status" value="1"/>
</dbReference>
<dbReference type="AlphaFoldDB" id="A0A6G4XT85"/>
<dbReference type="GO" id="GO:0003700">
    <property type="term" value="F:DNA-binding transcription factor activity"/>
    <property type="evidence" value="ECO:0007669"/>
    <property type="project" value="TreeGrafter"/>
</dbReference>
<dbReference type="Pfam" id="PF00440">
    <property type="entry name" value="TetR_N"/>
    <property type="match status" value="1"/>
</dbReference>
<proteinExistence type="predicted"/>
<feature type="compositionally biased region" description="Basic and acidic residues" evidence="5">
    <location>
        <begin position="19"/>
        <end position="36"/>
    </location>
</feature>
<feature type="DNA-binding region" description="H-T-H motif" evidence="4">
    <location>
        <begin position="57"/>
        <end position="76"/>
    </location>
</feature>
<evidence type="ECO:0000256" key="5">
    <source>
        <dbReference type="SAM" id="MobiDB-lite"/>
    </source>
</evidence>
<dbReference type="SUPFAM" id="SSF46689">
    <property type="entry name" value="Homeodomain-like"/>
    <property type="match status" value="1"/>
</dbReference>
<protein>
    <submittedName>
        <fullName evidence="7">TetR/AcrR family transcriptional regulator</fullName>
    </submittedName>
</protein>
<dbReference type="GO" id="GO:0000976">
    <property type="term" value="F:transcription cis-regulatory region binding"/>
    <property type="evidence" value="ECO:0007669"/>
    <property type="project" value="TreeGrafter"/>
</dbReference>
<dbReference type="InterPro" id="IPR009057">
    <property type="entry name" value="Homeodomain-like_sf"/>
</dbReference>
<accession>A0A6G4XT85</accession>
<dbReference type="RefSeq" id="WP_165335424.1">
    <property type="nucleotide sequence ID" value="NZ_JAAKZW010000185.1"/>
</dbReference>
<dbReference type="InterPro" id="IPR004111">
    <property type="entry name" value="Repressor_TetR_C"/>
</dbReference>
<dbReference type="InterPro" id="IPR050109">
    <property type="entry name" value="HTH-type_TetR-like_transc_reg"/>
</dbReference>
<keyword evidence="2 4" id="KW-0238">DNA-binding</keyword>
<name>A0A6G4XT85_9ACTN</name>
<dbReference type="InterPro" id="IPR001647">
    <property type="entry name" value="HTH_TetR"/>
</dbReference>